<dbReference type="Proteomes" id="UP001556631">
    <property type="component" value="Unassembled WGS sequence"/>
</dbReference>
<dbReference type="PANTHER" id="PTHR23513:SF11">
    <property type="entry name" value="STAPHYLOFERRIN A TRANSPORTER"/>
    <property type="match status" value="1"/>
</dbReference>
<protein>
    <submittedName>
        <fullName evidence="9">MFS transporter</fullName>
    </submittedName>
</protein>
<dbReference type="Pfam" id="PF05977">
    <property type="entry name" value="MFS_3"/>
    <property type="match status" value="1"/>
</dbReference>
<keyword evidence="2" id="KW-0813">Transport</keyword>
<evidence type="ECO:0000256" key="4">
    <source>
        <dbReference type="ARBA" id="ARBA00022692"/>
    </source>
</evidence>
<feature type="transmembrane region" description="Helical" evidence="7">
    <location>
        <begin position="21"/>
        <end position="38"/>
    </location>
</feature>
<keyword evidence="6 7" id="KW-0472">Membrane</keyword>
<evidence type="ECO:0000256" key="7">
    <source>
        <dbReference type="SAM" id="Phobius"/>
    </source>
</evidence>
<evidence type="ECO:0000313" key="10">
    <source>
        <dbReference type="Proteomes" id="UP001556631"/>
    </source>
</evidence>
<accession>A0ABV3SZ85</accession>
<dbReference type="PANTHER" id="PTHR23513">
    <property type="entry name" value="INTEGRAL MEMBRANE EFFLUX PROTEIN-RELATED"/>
    <property type="match status" value="1"/>
</dbReference>
<dbReference type="InterPro" id="IPR036259">
    <property type="entry name" value="MFS_trans_sf"/>
</dbReference>
<dbReference type="Gene3D" id="1.20.1250.20">
    <property type="entry name" value="MFS general substrate transporter like domains"/>
    <property type="match status" value="1"/>
</dbReference>
<feature type="transmembrane region" description="Helical" evidence="7">
    <location>
        <begin position="233"/>
        <end position="254"/>
    </location>
</feature>
<keyword evidence="4 7" id="KW-0812">Transmembrane</keyword>
<keyword evidence="5 7" id="KW-1133">Transmembrane helix</keyword>
<comment type="caution">
    <text evidence="9">The sequence shown here is derived from an EMBL/GenBank/DDBJ whole genome shotgun (WGS) entry which is preliminary data.</text>
</comment>
<name>A0ABV3SZ85_9ACTN</name>
<evidence type="ECO:0000256" key="2">
    <source>
        <dbReference type="ARBA" id="ARBA00022448"/>
    </source>
</evidence>
<feature type="transmembrane region" description="Helical" evidence="7">
    <location>
        <begin position="381"/>
        <end position="404"/>
    </location>
</feature>
<organism evidence="9 10">
    <name type="scientific">Nocardioides eburneus</name>
    <dbReference type="NCBI Taxonomy" id="3231482"/>
    <lineage>
        <taxon>Bacteria</taxon>
        <taxon>Bacillati</taxon>
        <taxon>Actinomycetota</taxon>
        <taxon>Actinomycetes</taxon>
        <taxon>Propionibacteriales</taxon>
        <taxon>Nocardioidaceae</taxon>
        <taxon>Nocardioides</taxon>
    </lineage>
</organism>
<dbReference type="RefSeq" id="WP_367991883.1">
    <property type="nucleotide sequence ID" value="NZ_JBFPJR010000006.1"/>
</dbReference>
<feature type="transmembrane region" description="Helical" evidence="7">
    <location>
        <begin position="294"/>
        <end position="314"/>
    </location>
</feature>
<dbReference type="EMBL" id="JBFPJR010000006">
    <property type="protein sequence ID" value="MEX0426959.1"/>
    <property type="molecule type" value="Genomic_DNA"/>
</dbReference>
<reference evidence="9 10" key="1">
    <citation type="submission" date="2024-07" db="EMBL/GenBank/DDBJ databases">
        <authorList>
            <person name="Lee S."/>
            <person name="Kang M."/>
        </authorList>
    </citation>
    <scope>NUCLEOTIDE SEQUENCE [LARGE SCALE GENOMIC DNA]</scope>
    <source>
        <strain evidence="9 10">DS6</strain>
    </source>
</reference>
<sequence>MTTDAAQRARGAAFAPLRRPAFRMLFLAQFVSNIGTWMQGVGAQWFLVERAHNDSMVAWTQTADTLPVLLLALLAGVTADLVNRRTLLMTTSLVSTAIALVLTVVTLADRLDPWALLGFTFLLGCSAAITGPAWQAIQPELVPREELTQASALGSITVNGARAVGPAVAGVLVAAAGPGVVFALNTVSFLAVTAALVVWRRERRPDSAVREHVLSGLASGLRYARAAPGVRRILLRCALFAFPASALLALLPSAAHSLMGTGAGGYSALLALLGAGAIVGTLTIGTIRDHLSRTVMLTCSAAVFAVATLCAAWLPLWPMLVVMLIAGVAWMVQLTTLNVAMQLSLPGWVRARGLSMYLLVFMGSQAVGSFLWGLVVPHLGLRATLTTAAVLLALVALSVLLIPVRARSGTLDRGVVPLSSGLPELQLEAVDTAPVVVRISYRVAPENVDAFRTAMREVQRSRRRTGASRWRLLRPSDAPTTFIEEFLVPSWNEHELQHTVRWTGYDAELYRRATALAEEQPVVEHLVVSEA</sequence>
<dbReference type="PROSITE" id="PS50850">
    <property type="entry name" value="MFS"/>
    <property type="match status" value="1"/>
</dbReference>
<comment type="subcellular location">
    <subcellularLocation>
        <location evidence="1">Cell membrane</location>
        <topology evidence="1">Multi-pass membrane protein</topology>
    </subcellularLocation>
</comment>
<dbReference type="SUPFAM" id="SSF103473">
    <property type="entry name" value="MFS general substrate transporter"/>
    <property type="match status" value="1"/>
</dbReference>
<feature type="transmembrane region" description="Helical" evidence="7">
    <location>
        <begin position="180"/>
        <end position="199"/>
    </location>
</feature>
<dbReference type="CDD" id="cd06173">
    <property type="entry name" value="MFS_MefA_like"/>
    <property type="match status" value="1"/>
</dbReference>
<feature type="transmembrane region" description="Helical" evidence="7">
    <location>
        <begin position="86"/>
        <end position="108"/>
    </location>
</feature>
<feature type="transmembrane region" description="Helical" evidence="7">
    <location>
        <begin position="266"/>
        <end position="287"/>
    </location>
</feature>
<keyword evidence="10" id="KW-1185">Reference proteome</keyword>
<evidence type="ECO:0000259" key="8">
    <source>
        <dbReference type="PROSITE" id="PS50850"/>
    </source>
</evidence>
<evidence type="ECO:0000256" key="5">
    <source>
        <dbReference type="ARBA" id="ARBA00022989"/>
    </source>
</evidence>
<feature type="transmembrane region" description="Helical" evidence="7">
    <location>
        <begin position="320"/>
        <end position="341"/>
    </location>
</feature>
<dbReference type="InterPro" id="IPR020846">
    <property type="entry name" value="MFS_dom"/>
</dbReference>
<evidence type="ECO:0000256" key="1">
    <source>
        <dbReference type="ARBA" id="ARBA00004651"/>
    </source>
</evidence>
<feature type="transmembrane region" description="Helical" evidence="7">
    <location>
        <begin position="353"/>
        <end position="375"/>
    </location>
</feature>
<gene>
    <name evidence="9" type="ORF">AB3X52_04940</name>
</gene>
<evidence type="ECO:0000256" key="6">
    <source>
        <dbReference type="ARBA" id="ARBA00023136"/>
    </source>
</evidence>
<feature type="transmembrane region" description="Helical" evidence="7">
    <location>
        <begin position="58"/>
        <end position="79"/>
    </location>
</feature>
<feature type="domain" description="Major facilitator superfamily (MFS) profile" evidence="8">
    <location>
        <begin position="21"/>
        <end position="407"/>
    </location>
</feature>
<keyword evidence="3" id="KW-1003">Cell membrane</keyword>
<evidence type="ECO:0000313" key="9">
    <source>
        <dbReference type="EMBL" id="MEX0426959.1"/>
    </source>
</evidence>
<dbReference type="InterPro" id="IPR010290">
    <property type="entry name" value="TM_effector"/>
</dbReference>
<evidence type="ECO:0000256" key="3">
    <source>
        <dbReference type="ARBA" id="ARBA00022475"/>
    </source>
</evidence>
<proteinExistence type="predicted"/>